<gene>
    <name evidence="1" type="ORF">L2E82_20832</name>
</gene>
<accession>A0ACB9DU38</accession>
<keyword evidence="2" id="KW-1185">Reference proteome</keyword>
<evidence type="ECO:0000313" key="1">
    <source>
        <dbReference type="EMBL" id="KAI3750203.1"/>
    </source>
</evidence>
<evidence type="ECO:0000313" key="2">
    <source>
        <dbReference type="Proteomes" id="UP001055811"/>
    </source>
</evidence>
<reference evidence="2" key="1">
    <citation type="journal article" date="2022" name="Mol. Ecol. Resour.">
        <title>The genomes of chicory, endive, great burdock and yacon provide insights into Asteraceae palaeo-polyploidization history and plant inulin production.</title>
        <authorList>
            <person name="Fan W."/>
            <person name="Wang S."/>
            <person name="Wang H."/>
            <person name="Wang A."/>
            <person name="Jiang F."/>
            <person name="Liu H."/>
            <person name="Zhao H."/>
            <person name="Xu D."/>
            <person name="Zhang Y."/>
        </authorList>
    </citation>
    <scope>NUCLEOTIDE SEQUENCE [LARGE SCALE GENOMIC DNA]</scope>
    <source>
        <strain evidence="2">cv. Punajuju</strain>
    </source>
</reference>
<name>A0ACB9DU38_CICIN</name>
<organism evidence="1 2">
    <name type="scientific">Cichorium intybus</name>
    <name type="common">Chicory</name>
    <dbReference type="NCBI Taxonomy" id="13427"/>
    <lineage>
        <taxon>Eukaryota</taxon>
        <taxon>Viridiplantae</taxon>
        <taxon>Streptophyta</taxon>
        <taxon>Embryophyta</taxon>
        <taxon>Tracheophyta</taxon>
        <taxon>Spermatophyta</taxon>
        <taxon>Magnoliopsida</taxon>
        <taxon>eudicotyledons</taxon>
        <taxon>Gunneridae</taxon>
        <taxon>Pentapetalae</taxon>
        <taxon>asterids</taxon>
        <taxon>campanulids</taxon>
        <taxon>Asterales</taxon>
        <taxon>Asteraceae</taxon>
        <taxon>Cichorioideae</taxon>
        <taxon>Cichorieae</taxon>
        <taxon>Cichoriinae</taxon>
        <taxon>Cichorium</taxon>
    </lineage>
</organism>
<reference evidence="1 2" key="2">
    <citation type="journal article" date="2022" name="Mol. Ecol. Resour.">
        <title>The genomes of chicory, endive, great burdock and yacon provide insights into Asteraceae paleo-polyploidization history and plant inulin production.</title>
        <authorList>
            <person name="Fan W."/>
            <person name="Wang S."/>
            <person name="Wang H."/>
            <person name="Wang A."/>
            <person name="Jiang F."/>
            <person name="Liu H."/>
            <person name="Zhao H."/>
            <person name="Xu D."/>
            <person name="Zhang Y."/>
        </authorList>
    </citation>
    <scope>NUCLEOTIDE SEQUENCE [LARGE SCALE GENOMIC DNA]</scope>
    <source>
        <strain evidence="2">cv. Punajuju</strain>
        <tissue evidence="1">Leaves</tissue>
    </source>
</reference>
<sequence>MSPLIACVAAKSVASKDQISCSDPYPKKAFIASGDQNNKRSLKKPFYAYNFSGSNSRLLHSFVLYFKLQTFSFLRLNLCGSVKASSMNLDYLNIP</sequence>
<dbReference type="Proteomes" id="UP001055811">
    <property type="component" value="Linkage Group LG04"/>
</dbReference>
<dbReference type="EMBL" id="CM042012">
    <property type="protein sequence ID" value="KAI3750203.1"/>
    <property type="molecule type" value="Genomic_DNA"/>
</dbReference>
<comment type="caution">
    <text evidence="1">The sequence shown here is derived from an EMBL/GenBank/DDBJ whole genome shotgun (WGS) entry which is preliminary data.</text>
</comment>
<protein>
    <submittedName>
        <fullName evidence="1">Uncharacterized protein</fullName>
    </submittedName>
</protein>
<proteinExistence type="predicted"/>